<dbReference type="PANTHER" id="PTHR24045">
    <property type="match status" value="1"/>
</dbReference>
<accession>A0A7D8YWW5</accession>
<name>A0A7D8YWW5_VANHU</name>
<dbReference type="GO" id="GO:0046835">
    <property type="term" value="P:carbohydrate phosphorylation"/>
    <property type="evidence" value="ECO:0007669"/>
    <property type="project" value="TreeGrafter"/>
</dbReference>
<evidence type="ECO:0000313" key="4">
    <source>
        <dbReference type="EMBL" id="TXT04980.1"/>
    </source>
</evidence>
<keyword evidence="5" id="KW-1185">Reference proteome</keyword>
<evidence type="ECO:0000259" key="3">
    <source>
        <dbReference type="Pfam" id="PF17102"/>
    </source>
</evidence>
<proteinExistence type="predicted"/>
<dbReference type="PANTHER" id="PTHR24045:SF0">
    <property type="entry name" value="N-ACETYLGLUCOSAMINE-1-PHOSPHOTRANSFERASE SUBUNITS ALPHA_BETA"/>
    <property type="match status" value="1"/>
</dbReference>
<dbReference type="EMBL" id="QKWK01000012">
    <property type="protein sequence ID" value="TXT04980.1"/>
    <property type="molecule type" value="Genomic_DNA"/>
</dbReference>
<evidence type="ECO:0000313" key="5">
    <source>
        <dbReference type="Proteomes" id="UP000473826"/>
    </source>
</evidence>
<dbReference type="InterPro" id="IPR031357">
    <property type="entry name" value="Stealth_CR3"/>
</dbReference>
<dbReference type="GO" id="GO:0005794">
    <property type="term" value="C:Golgi apparatus"/>
    <property type="evidence" value="ECO:0007669"/>
    <property type="project" value="TreeGrafter"/>
</dbReference>
<dbReference type="Proteomes" id="UP000473826">
    <property type="component" value="Unassembled WGS sequence"/>
</dbReference>
<keyword evidence="1" id="KW-0808">Transferase</keyword>
<reference evidence="4 5" key="1">
    <citation type="journal article" date="2019" name="PLoS Genet.">
        <title>Convergent evolution of linked mating-type loci in basidiomycete fungi.</title>
        <authorList>
            <person name="Sun S."/>
            <person name="Coelho M.A."/>
            <person name="Heitman J."/>
            <person name="Nowrousian M."/>
        </authorList>
    </citation>
    <scope>NUCLEOTIDE SEQUENCE [LARGE SCALE GENOMIC DNA]</scope>
    <source>
        <strain evidence="4 5">CBS 4282</strain>
    </source>
</reference>
<evidence type="ECO:0000256" key="2">
    <source>
        <dbReference type="SAM" id="MobiDB-lite"/>
    </source>
</evidence>
<dbReference type="InterPro" id="IPR047141">
    <property type="entry name" value="Stealth"/>
</dbReference>
<comment type="caution">
    <text evidence="4">The sequence shown here is derived from an EMBL/GenBank/DDBJ whole genome shotgun (WGS) entry which is preliminary data.</text>
</comment>
<evidence type="ECO:0000256" key="1">
    <source>
        <dbReference type="ARBA" id="ARBA00022679"/>
    </source>
</evidence>
<feature type="domain" description="Stealth protein CR3 conserved region 3" evidence="3">
    <location>
        <begin position="340"/>
        <end position="391"/>
    </location>
</feature>
<dbReference type="AlphaFoldDB" id="A0A7D8YWW5"/>
<dbReference type="OrthoDB" id="263283at2759"/>
<feature type="region of interest" description="Disordered" evidence="2">
    <location>
        <begin position="20"/>
        <end position="41"/>
    </location>
</feature>
<dbReference type="Pfam" id="PF17102">
    <property type="entry name" value="Stealth_CR3"/>
    <property type="match status" value="1"/>
</dbReference>
<organism evidence="4 5">
    <name type="scientific">Vanrija humicola</name>
    <name type="common">Yeast</name>
    <name type="synonym">Cryptococcus humicola</name>
    <dbReference type="NCBI Taxonomy" id="5417"/>
    <lineage>
        <taxon>Eukaryota</taxon>
        <taxon>Fungi</taxon>
        <taxon>Dikarya</taxon>
        <taxon>Basidiomycota</taxon>
        <taxon>Agaricomycotina</taxon>
        <taxon>Tremellomycetes</taxon>
        <taxon>Trichosporonales</taxon>
        <taxon>Trichosporonaceae</taxon>
        <taxon>Vanrija</taxon>
    </lineage>
</organism>
<protein>
    <recommendedName>
        <fullName evidence="3">Stealth protein CR3 conserved region 3 domain-containing protein</fullName>
    </recommendedName>
</protein>
<sequence>MFPIPLPSLTTILPQAANTHNHLSDTYPPPPQREGEDSLDSVDPRYRPFAPLVSPNAPFPRLRPTRFLPARCLEAWFVEGELICDADELGPEETLDATWLWVNGSDSRWKNELLYWRQEEGIHSPEHHFREQNELVYSMRSVLAALGGHIKTIHLIVYDYAFNVTQDLSLLPESTVELLSRWRVAQTPTWLDFSRLDPSSPSHPFRYATHSEIFHLPTIERDAMTMEAGEKEWREAEWRKNALPTYNSMSIESRIGWLPGLADVSLALNDDFFVLRPQAVSDFHSPLYGNVFRFDLGYNQQIKANLDPARINDAGEMGGLHHANHLLSQRFPRRKRPYFAHSPKVITRGLHHEASLIFKEALTVSSSRRFREMKVGHGDTQMQWLMSHLRVERWREALLWTYIVAKLGDSDDHLGHNAREEFRDLFGLERGVDDDVVQIEVHRGPRWTLERARMKSNFEKANWEAPKETEFLWSSLDGHMPNLLPPSTDAKQRDM</sequence>
<gene>
    <name evidence="4" type="ORF">VHUM_03800</name>
</gene>
<dbReference type="GO" id="GO:0003976">
    <property type="term" value="F:UDP-N-acetylglucosamine-lysosomal-enzyme N-acetylglucosaminephosphotransferase activity"/>
    <property type="evidence" value="ECO:0007669"/>
    <property type="project" value="TreeGrafter"/>
</dbReference>